<comment type="caution">
    <text evidence="2">The sequence shown here is derived from an EMBL/GenBank/DDBJ whole genome shotgun (WGS) entry which is preliminary data.</text>
</comment>
<evidence type="ECO:0000256" key="1">
    <source>
        <dbReference type="SAM" id="Phobius"/>
    </source>
</evidence>
<keyword evidence="3" id="KW-1185">Reference proteome</keyword>
<dbReference type="Proteomes" id="UP001595987">
    <property type="component" value="Unassembled WGS sequence"/>
</dbReference>
<feature type="transmembrane region" description="Helical" evidence="1">
    <location>
        <begin position="57"/>
        <end position="79"/>
    </location>
</feature>
<proteinExistence type="predicted"/>
<reference evidence="3" key="1">
    <citation type="journal article" date="2019" name="Int. J. Syst. Evol. Microbiol.">
        <title>The Global Catalogue of Microorganisms (GCM) 10K type strain sequencing project: providing services to taxonomists for standard genome sequencing and annotation.</title>
        <authorList>
            <consortium name="The Broad Institute Genomics Platform"/>
            <consortium name="The Broad Institute Genome Sequencing Center for Infectious Disease"/>
            <person name="Wu L."/>
            <person name="Ma J."/>
        </authorList>
    </citation>
    <scope>NUCLEOTIDE SEQUENCE [LARGE SCALE GENOMIC DNA]</scope>
    <source>
        <strain evidence="3">CCUG 63287</strain>
    </source>
</reference>
<dbReference type="RefSeq" id="WP_213536187.1">
    <property type="nucleotide sequence ID" value="NZ_BOVQ01000006.1"/>
</dbReference>
<evidence type="ECO:0000313" key="2">
    <source>
        <dbReference type="EMBL" id="MFC4653080.1"/>
    </source>
</evidence>
<feature type="transmembrane region" description="Helical" evidence="1">
    <location>
        <begin position="126"/>
        <end position="151"/>
    </location>
</feature>
<protein>
    <recommendedName>
        <fullName evidence="4">DUF2975 domain-containing protein</fullName>
    </recommendedName>
</protein>
<evidence type="ECO:0008006" key="4">
    <source>
        <dbReference type="Google" id="ProtNLM"/>
    </source>
</evidence>
<gene>
    <name evidence="2" type="ORF">ACFO26_09210</name>
</gene>
<keyword evidence="1" id="KW-0812">Transmembrane</keyword>
<accession>A0ABV9JI65</accession>
<keyword evidence="1" id="KW-0472">Membrane</keyword>
<keyword evidence="1" id="KW-1133">Transmembrane helix</keyword>
<evidence type="ECO:0000313" key="3">
    <source>
        <dbReference type="Proteomes" id="UP001595987"/>
    </source>
</evidence>
<name>A0ABV9JI65_9LACT</name>
<organism evidence="2 3">
    <name type="scientific">Lactococcus nasutitermitis</name>
    <dbReference type="NCBI Taxonomy" id="1652957"/>
    <lineage>
        <taxon>Bacteria</taxon>
        <taxon>Bacillati</taxon>
        <taxon>Bacillota</taxon>
        <taxon>Bacilli</taxon>
        <taxon>Lactobacillales</taxon>
        <taxon>Streptococcaceae</taxon>
        <taxon>Lactococcus</taxon>
    </lineage>
</organism>
<dbReference type="EMBL" id="JBHSGD010000008">
    <property type="protein sequence ID" value="MFC4653080.1"/>
    <property type="molecule type" value="Genomic_DNA"/>
</dbReference>
<feature type="transmembrane region" description="Helical" evidence="1">
    <location>
        <begin position="91"/>
        <end position="114"/>
    </location>
</feature>
<sequence>MEKKMSKPKLWAFIGAIIASVGVLISLISSAVSKPVIHKVYENAGIDSQSQSLAQSISNATLVISVIIGLIFLVLYWLAFVKMDKKSGYGWSIFLLVMGIFSAIGVLFALIGFASPNTRELFGTSIAYMIVDILGVILSAGKGVSFIMTFVAKHQEHSEQIED</sequence>